<feature type="region of interest" description="Disordered" evidence="1">
    <location>
        <begin position="1"/>
        <end position="31"/>
    </location>
</feature>
<evidence type="ECO:0000313" key="2">
    <source>
        <dbReference type="EMBL" id="TNM61981.1"/>
    </source>
</evidence>
<feature type="compositionally biased region" description="Basic and acidic residues" evidence="1">
    <location>
        <begin position="179"/>
        <end position="189"/>
    </location>
</feature>
<dbReference type="OrthoDB" id="72451at2"/>
<gene>
    <name evidence="2" type="ORF">FHR04_20445</name>
</gene>
<organism evidence="2 3">
    <name type="scientific">Deinococcus radiopugnans ATCC 19172</name>
    <dbReference type="NCBI Taxonomy" id="585398"/>
    <lineage>
        <taxon>Bacteria</taxon>
        <taxon>Thermotogati</taxon>
        <taxon>Deinococcota</taxon>
        <taxon>Deinococci</taxon>
        <taxon>Deinococcales</taxon>
        <taxon>Deinococcaceae</taxon>
        <taxon>Deinococcus</taxon>
    </lineage>
</organism>
<dbReference type="Proteomes" id="UP000313988">
    <property type="component" value="Unassembled WGS sequence"/>
</dbReference>
<name>A0A5C4XGH4_9DEIO</name>
<sequence length="222" mass="25543">MARSLGSTQRVVRSIPDRSGHNYTKTSAGGKARAASATRYMDEKERTQLYTLEDGLLRETERVEAAARIEDTTTKYQQHLVFTTQLPGEAEVDRQRAALLVAQAVQERRPDAEIYAVAVHQQDGGNVHVHICFGTDTTLRRGAEGDLVHFQHQAYELERHLGRELGLYQEQHQDRHHHQGEDQQQERSGGRTLELDPEDYGSGARRQREREQERQYDRGWER</sequence>
<reference evidence="2 3" key="1">
    <citation type="submission" date="2019-06" db="EMBL/GenBank/DDBJ databases">
        <title>Genome sequence of Deinococcus radiopugnans ATCC 19172.</title>
        <authorList>
            <person name="Maclea K.S."/>
            <person name="Maynard C.R."/>
        </authorList>
    </citation>
    <scope>NUCLEOTIDE SEQUENCE [LARGE SCALE GENOMIC DNA]</scope>
    <source>
        <strain evidence="2 3">ATCC 19172</strain>
    </source>
</reference>
<evidence type="ECO:0000256" key="1">
    <source>
        <dbReference type="SAM" id="MobiDB-lite"/>
    </source>
</evidence>
<dbReference type="AlphaFoldDB" id="A0A5C4XGH4"/>
<feature type="compositionally biased region" description="Polar residues" evidence="1">
    <location>
        <begin position="1"/>
        <end position="11"/>
    </location>
</feature>
<evidence type="ECO:0000313" key="3">
    <source>
        <dbReference type="Proteomes" id="UP000313988"/>
    </source>
</evidence>
<accession>A0A5C4XGH4</accession>
<evidence type="ECO:0008006" key="4">
    <source>
        <dbReference type="Google" id="ProtNLM"/>
    </source>
</evidence>
<protein>
    <recommendedName>
        <fullName evidence="4">Relaxase/mobilization nuclease domain-containing protein</fullName>
    </recommendedName>
</protein>
<feature type="compositionally biased region" description="Basic and acidic residues" evidence="1">
    <location>
        <begin position="206"/>
        <end position="222"/>
    </location>
</feature>
<feature type="region of interest" description="Disordered" evidence="1">
    <location>
        <begin position="171"/>
        <end position="222"/>
    </location>
</feature>
<dbReference type="RefSeq" id="WP_139405022.1">
    <property type="nucleotide sequence ID" value="NZ_VDMO01000051.1"/>
</dbReference>
<comment type="caution">
    <text evidence="2">The sequence shown here is derived from an EMBL/GenBank/DDBJ whole genome shotgun (WGS) entry which is preliminary data.</text>
</comment>
<proteinExistence type="predicted"/>
<dbReference type="EMBL" id="VDMO01000051">
    <property type="protein sequence ID" value="TNM61981.1"/>
    <property type="molecule type" value="Genomic_DNA"/>
</dbReference>